<organism evidence="1 2">
    <name type="scientific">Bradyrhizobium denitrificans</name>
    <dbReference type="NCBI Taxonomy" id="2734912"/>
    <lineage>
        <taxon>Bacteria</taxon>
        <taxon>Pseudomonadati</taxon>
        <taxon>Pseudomonadota</taxon>
        <taxon>Alphaproteobacteria</taxon>
        <taxon>Hyphomicrobiales</taxon>
        <taxon>Nitrobacteraceae</taxon>
        <taxon>Bradyrhizobium</taxon>
    </lineage>
</organism>
<dbReference type="Proteomes" id="UP001314635">
    <property type="component" value="Unassembled WGS sequence"/>
</dbReference>
<name>A0ABS5GAE8_9BRAD</name>
<dbReference type="RefSeq" id="WP_012046651.1">
    <property type="nucleotide sequence ID" value="NZ_JABFDP010000006.1"/>
</dbReference>
<evidence type="ECO:0000313" key="2">
    <source>
        <dbReference type="Proteomes" id="UP001314635"/>
    </source>
</evidence>
<dbReference type="Gene3D" id="3.40.50.1580">
    <property type="entry name" value="Nucleoside phosphorylase domain"/>
    <property type="match status" value="1"/>
</dbReference>
<comment type="caution">
    <text evidence="1">The sequence shown here is derived from an EMBL/GenBank/DDBJ whole genome shotgun (WGS) entry which is preliminary data.</text>
</comment>
<protein>
    <submittedName>
        <fullName evidence="1">Uncharacterized protein</fullName>
    </submittedName>
</protein>
<reference evidence="2" key="1">
    <citation type="journal article" date="2021" name="ISME J.">
        <title>Evolutionary origin and ecological implication of a unique nif island in free-living Bradyrhizobium lineages.</title>
        <authorList>
            <person name="Tao J."/>
        </authorList>
    </citation>
    <scope>NUCLEOTIDE SEQUENCE [LARGE SCALE GENOMIC DNA]</scope>
    <source>
        <strain evidence="2">SZCCT0094</strain>
    </source>
</reference>
<evidence type="ECO:0000313" key="1">
    <source>
        <dbReference type="EMBL" id="MBR1138276.1"/>
    </source>
</evidence>
<keyword evidence="2" id="KW-1185">Reference proteome</keyword>
<dbReference type="EMBL" id="JAFCLK010000020">
    <property type="protein sequence ID" value="MBR1138276.1"/>
    <property type="molecule type" value="Genomic_DNA"/>
</dbReference>
<accession>A0ABS5GAE8</accession>
<gene>
    <name evidence="1" type="ORF">JQ619_21135</name>
</gene>
<sequence>MIPRHPPVFFASDLHGYGIGNTSWFDDMSPRALAGRCLLDALEYLCTAPKFAAKDWQLINANAARIVHQCLTDPALARHDIVDRVAPAIEEICAGIVASRQYCIPFYGDDYWDWASVVDALCEVQRVSRTAAKVARRELDQIRRTIQIRVPGELSTGDTAHEWFGPAVATRAYRLLDKRSPGFDADLRHELQAQALERIERGRYRGRQVTPWQIGWHYGQVVGEFQRAASEQAVELADFAWMAMPLEPGKRALVLARVLQGACAVKDRRTVLQALEELYRCETTARPFGQGIIGASVVASLDVLEALWPQLDQREKASLNAMLEALRFLHAKANTIGFLVERPEDIEGLIQAMGQGTLIEQRNAGRAIIRHPSFHAVICLGRSITEAASATALAVEEHGARWLIMPGQAHALGEALRHVSGGPHFSGAGPGALVIASSVAPFGIKSELQDALSVAEAPFSDGRSAIIPADPALHRLAHDAAETMLDEIGQFFEGQTVTRKGDCSDDAVLAAFPGALGADESAYVAGLICLSRSVPFLSIRMLADRAGHTPAAMTRNAACRLAVKIAETLGRRM</sequence>
<dbReference type="SUPFAM" id="SSF53167">
    <property type="entry name" value="Purine and uridine phosphorylases"/>
    <property type="match status" value="1"/>
</dbReference>
<proteinExistence type="predicted"/>
<dbReference type="InterPro" id="IPR035994">
    <property type="entry name" value="Nucleoside_phosphorylase_sf"/>
</dbReference>